<organism evidence="1 2">
    <name type="scientific">Candidatus Peribacter riflensis</name>
    <dbReference type="NCBI Taxonomy" id="1735162"/>
    <lineage>
        <taxon>Bacteria</taxon>
        <taxon>Candidatus Peregrinibacteriota</taxon>
        <taxon>Candidatus Peribacteria</taxon>
        <taxon>Candidatus Peribacterales</taxon>
        <taxon>Candidatus Peribacteraceae</taxon>
        <taxon>Candidatus Peribacter</taxon>
    </lineage>
</organism>
<sequence length="222" mass="24375">MKRSRLSVYAMTGLLTVVIAIPLSTALLKEQGGHYSQTLQDEALGNQAESRATRRALTRLNARCGRVGEKLDAACEAYAIVQQECIDRQDQYFQNTGCPTLNDMVRIAAVQRAIEMKQPIPAIGKEVRSSSSASAHAAAGGLTIKDLAPSDRLAMRRAIRVQYCSKKLPTAMYVLCTSLVRELQDAAPTGLTNDLQQIRTLQRSSLPSTLKDRIEMTVPVER</sequence>
<dbReference type="STRING" id="1735162.PeribacterB2_0683"/>
<name>A0A0S1SPL3_9BACT</name>
<accession>A0A0S1SMV0</accession>
<dbReference type="KEGG" id="prf:PeribacterA2_0682"/>
<protein>
    <submittedName>
        <fullName evidence="1">Uncharacterized protein</fullName>
    </submittedName>
</protein>
<gene>
    <name evidence="1" type="ORF">PeribacterD1_0683</name>
</gene>
<accession>A0A0S1SPE5</accession>
<dbReference type="Proteomes" id="UP000069135">
    <property type="component" value="Chromosome"/>
</dbReference>
<accession>A0A0S1SBX5</accession>
<dbReference type="EMBL" id="CP013065">
    <property type="protein sequence ID" value="ALM13357.1"/>
    <property type="molecule type" value="Genomic_DNA"/>
</dbReference>
<evidence type="ECO:0000313" key="2">
    <source>
        <dbReference type="Proteomes" id="UP000069135"/>
    </source>
</evidence>
<accession>A0A0S1SPL3</accession>
<reference evidence="1 2" key="2">
    <citation type="journal article" date="2016" name="PeerJ">
        <title>Analysis of five complete genome sequences for members of the class Peribacteria in the recently recognized Peregrinibacteria bacterial phylum.</title>
        <authorList>
            <person name="Anantharaman K."/>
            <person name="Brown C.T."/>
            <person name="Burstein D."/>
            <person name="Castelle C.J."/>
            <person name="Probst A.J."/>
            <person name="Thomas B.C."/>
            <person name="Williams K.H."/>
            <person name="Banfield J.F."/>
        </authorList>
    </citation>
    <scope>NUCLEOTIDE SEQUENCE [LARGE SCALE GENOMIC DNA]</scope>
    <source>
        <strain evidence="1">RIFOXYD1_FULL_PER-ii_59_16</strain>
    </source>
</reference>
<proteinExistence type="predicted"/>
<evidence type="ECO:0000313" key="1">
    <source>
        <dbReference type="EMBL" id="ALM13357.1"/>
    </source>
</evidence>
<accession>A0A0S1SVN2</accession>
<reference evidence="2" key="1">
    <citation type="submission" date="2015-10" db="EMBL/GenBank/DDBJ databases">
        <title>Analysis of five complete genome sequences for members of the class Peribacteria in the recently recognized Peregrinibacteria bacterial phylum.</title>
        <authorList>
            <person name="Anantharaman K."/>
            <person name="Brown C.T."/>
            <person name="Burstein D."/>
            <person name="Castelle C.J."/>
            <person name="Probst A.J."/>
            <person name="Thomas B.C."/>
            <person name="Williams K.H."/>
            <person name="Banfield J.F."/>
        </authorList>
    </citation>
    <scope>NUCLEOTIDE SEQUENCE [LARGE SCALE GENOMIC DNA]</scope>
</reference>
<dbReference type="AlphaFoldDB" id="A0A0S1SPL3"/>